<dbReference type="OrthoDB" id="5307922at2759"/>
<name>A0A2T4C702_TRILO</name>
<accession>A0A2T4C702</accession>
<dbReference type="AlphaFoldDB" id="A0A2T4C702"/>
<dbReference type="PANTHER" id="PTHR11799:SF12">
    <property type="entry name" value="PARAOXONASE-RELATED"/>
    <property type="match status" value="1"/>
</dbReference>
<organism evidence="1 2">
    <name type="scientific">Trichoderma longibrachiatum ATCC 18648</name>
    <dbReference type="NCBI Taxonomy" id="983965"/>
    <lineage>
        <taxon>Eukaryota</taxon>
        <taxon>Fungi</taxon>
        <taxon>Dikarya</taxon>
        <taxon>Ascomycota</taxon>
        <taxon>Pezizomycotina</taxon>
        <taxon>Sordariomycetes</taxon>
        <taxon>Hypocreomycetidae</taxon>
        <taxon>Hypocreales</taxon>
        <taxon>Hypocreaceae</taxon>
        <taxon>Trichoderma</taxon>
    </lineage>
</organism>
<dbReference type="EMBL" id="KZ679130">
    <property type="protein sequence ID" value="PTB77346.1"/>
    <property type="molecule type" value="Genomic_DNA"/>
</dbReference>
<evidence type="ECO:0008006" key="3">
    <source>
        <dbReference type="Google" id="ProtNLM"/>
    </source>
</evidence>
<dbReference type="InterPro" id="IPR051288">
    <property type="entry name" value="Serum_paraoxonase/arylesterase"/>
</dbReference>
<dbReference type="InterPro" id="IPR011042">
    <property type="entry name" value="6-blade_b-propeller_TolB-like"/>
</dbReference>
<proteinExistence type="predicted"/>
<sequence>MAGRTPIAIVLLAVLLGYVYNAYVQRFILVSGIFREPGSTELAPGEFVVINGTIGCEDLHLHEPSGLIFTACEDDVASRRKWFPPIEHFFNPSTARMRGKLQVIDPKTFEAKVLELEGFSGPFVTHGIDVIDDPDKPEGEAVYIFAVNHKPNPEHYGENGNPKAPKSHSVIELFHHVIGSDKARHVRTIWHPLIVMPNDIFAESPTSFFVTNDHHYAEGLLRAIEDVLPMARWTNVIHVRLENLGSAGGEGGDSAGVHASVALEKLHNLNGMGHGGGGRDEVLVTSCVSGLLHVGEIRGEDDDTGRKVIRVKEVIEFASPIDNPSYFRDPYANATFDASGIVASGPTRAVEFLENKGKEVVLDANMVWKATLKSGKREEDGRDESKGGTVADDGKIWDVSLIFEDDGRRIRTSSASVLVAIDPKEEGGRRRASLLLTGYQASNVIAVKVDL</sequence>
<keyword evidence="2" id="KW-1185">Reference proteome</keyword>
<dbReference type="Gene3D" id="2.120.10.30">
    <property type="entry name" value="TolB, C-terminal domain"/>
    <property type="match status" value="1"/>
</dbReference>
<reference evidence="1 2" key="1">
    <citation type="submission" date="2016-07" db="EMBL/GenBank/DDBJ databases">
        <title>Multiple horizontal gene transfer events from other fungi enriched the ability of initially mycotrophic Trichoderma (Ascomycota) to feed on dead plant biomass.</title>
        <authorList>
            <consortium name="DOE Joint Genome Institute"/>
            <person name="Aerts A."/>
            <person name="Atanasova L."/>
            <person name="Chenthamara K."/>
            <person name="Zhang J."/>
            <person name="Grujic M."/>
            <person name="Henrissat B."/>
            <person name="Kuo A."/>
            <person name="Salamov A."/>
            <person name="Lipzen A."/>
            <person name="Labutti K."/>
            <person name="Barry K."/>
            <person name="Miao Y."/>
            <person name="Rahimi M.J."/>
            <person name="Shen Q."/>
            <person name="Grigoriev I.V."/>
            <person name="Kubicek C.P."/>
            <person name="Druzhinina I.S."/>
        </authorList>
    </citation>
    <scope>NUCLEOTIDE SEQUENCE [LARGE SCALE GENOMIC DNA]</scope>
    <source>
        <strain evidence="1 2">ATCC 18648</strain>
    </source>
</reference>
<evidence type="ECO:0000313" key="2">
    <source>
        <dbReference type="Proteomes" id="UP000240760"/>
    </source>
</evidence>
<dbReference type="Proteomes" id="UP000240760">
    <property type="component" value="Unassembled WGS sequence"/>
</dbReference>
<gene>
    <name evidence="1" type="ORF">M440DRAFT_18503</name>
</gene>
<protein>
    <recommendedName>
        <fullName evidence="3">Serum paraoxonase/arylesterase family protein</fullName>
    </recommendedName>
</protein>
<dbReference type="PANTHER" id="PTHR11799">
    <property type="entry name" value="PARAOXONASE"/>
    <property type="match status" value="1"/>
</dbReference>
<evidence type="ECO:0000313" key="1">
    <source>
        <dbReference type="EMBL" id="PTB77346.1"/>
    </source>
</evidence>